<accession>A0ABW1LGV2</accession>
<dbReference type="GO" id="GO:0016787">
    <property type="term" value="F:hydrolase activity"/>
    <property type="evidence" value="ECO:0007669"/>
    <property type="project" value="UniProtKB-KW"/>
</dbReference>
<dbReference type="SUPFAM" id="SSF53474">
    <property type="entry name" value="alpha/beta-Hydrolases"/>
    <property type="match status" value="1"/>
</dbReference>
<dbReference type="EMBL" id="JBHSRJ010000004">
    <property type="protein sequence ID" value="MFC6043195.1"/>
    <property type="molecule type" value="Genomic_DNA"/>
</dbReference>
<evidence type="ECO:0000313" key="1">
    <source>
        <dbReference type="EMBL" id="MFC6043195.1"/>
    </source>
</evidence>
<organism evidence="1 2">
    <name type="scientific">Nocardioides hankookensis</name>
    <dbReference type="NCBI Taxonomy" id="443157"/>
    <lineage>
        <taxon>Bacteria</taxon>
        <taxon>Bacillati</taxon>
        <taxon>Actinomycetota</taxon>
        <taxon>Actinomycetes</taxon>
        <taxon>Propionibacteriales</taxon>
        <taxon>Nocardioidaceae</taxon>
        <taxon>Nocardioides</taxon>
    </lineage>
</organism>
<sequence length="327" mass="34235">MLVRTVRTAARIPGAEPPYDTAHVTVRYPALPPSNDAERMSGALRADPAGAPYPVVVLLPGVNVAADSYRWLAFELVGAGFVVVGYDWVGELFPGQYGLTPGVDMLGVGPDTYGSRPTTQALAPVLAAVADLNESGALAGLLDLDNVGLFGHSAGGTVALQSARPEWFPQVRAVVTFGAHTMASQMLGHPPATVLPTGLAAPTMIVAGTHDGVVAASAIRYGEEAGAPAHDPVLRTWAEAIPAATEAWLVKLADAGHMFAAHPDDPSTGRGFLEEPTAADDDRLREVLADLVVTFLLTHLAGEPAAKDRLERLAEQPPTDIADVRRR</sequence>
<proteinExistence type="predicted"/>
<dbReference type="PANTHER" id="PTHR33428:SF14">
    <property type="entry name" value="CARBOXYLESTERASE TYPE B DOMAIN-CONTAINING PROTEIN"/>
    <property type="match status" value="1"/>
</dbReference>
<dbReference type="PANTHER" id="PTHR33428">
    <property type="entry name" value="CHLOROPHYLLASE-2, CHLOROPLASTIC"/>
    <property type="match status" value="1"/>
</dbReference>
<dbReference type="Gene3D" id="3.40.50.1820">
    <property type="entry name" value="alpha/beta hydrolase"/>
    <property type="match status" value="1"/>
</dbReference>
<dbReference type="RefSeq" id="WP_379153056.1">
    <property type="nucleotide sequence ID" value="NZ_JBHSRJ010000004.1"/>
</dbReference>
<dbReference type="Proteomes" id="UP001596135">
    <property type="component" value="Unassembled WGS sequence"/>
</dbReference>
<name>A0ABW1LGV2_9ACTN</name>
<reference evidence="2" key="1">
    <citation type="journal article" date="2019" name="Int. J. Syst. Evol. Microbiol.">
        <title>The Global Catalogue of Microorganisms (GCM) 10K type strain sequencing project: providing services to taxonomists for standard genome sequencing and annotation.</title>
        <authorList>
            <consortium name="The Broad Institute Genomics Platform"/>
            <consortium name="The Broad Institute Genome Sequencing Center for Infectious Disease"/>
            <person name="Wu L."/>
            <person name="Ma J."/>
        </authorList>
    </citation>
    <scope>NUCLEOTIDE SEQUENCE [LARGE SCALE GENOMIC DNA]</scope>
    <source>
        <strain evidence="2">CCUG 54522</strain>
    </source>
</reference>
<keyword evidence="2" id="KW-1185">Reference proteome</keyword>
<evidence type="ECO:0000313" key="2">
    <source>
        <dbReference type="Proteomes" id="UP001596135"/>
    </source>
</evidence>
<protein>
    <submittedName>
        <fullName evidence="1">Alpha/beta hydrolase family protein</fullName>
    </submittedName>
</protein>
<comment type="caution">
    <text evidence="1">The sequence shown here is derived from an EMBL/GenBank/DDBJ whole genome shotgun (WGS) entry which is preliminary data.</text>
</comment>
<gene>
    <name evidence="1" type="ORF">ACFPYL_08920</name>
</gene>
<keyword evidence="1" id="KW-0378">Hydrolase</keyword>
<dbReference type="InterPro" id="IPR029058">
    <property type="entry name" value="AB_hydrolase_fold"/>
</dbReference>